<dbReference type="InterPro" id="IPR041588">
    <property type="entry name" value="Integrase_H2C2"/>
</dbReference>
<dbReference type="OrthoDB" id="2513165at2759"/>
<dbReference type="PANTHER" id="PTHR37984:SF15">
    <property type="entry name" value="INTEGRASE CATALYTIC DOMAIN-CONTAINING PROTEIN"/>
    <property type="match status" value="1"/>
</dbReference>
<protein>
    <recommendedName>
        <fullName evidence="1">Integrase zinc-binding domain-containing protein</fullName>
    </recommendedName>
</protein>
<keyword evidence="3" id="KW-1185">Reference proteome</keyword>
<dbReference type="EMBL" id="AVOT02019997">
    <property type="protein sequence ID" value="MBW0507934.1"/>
    <property type="molecule type" value="Genomic_DNA"/>
</dbReference>
<dbReference type="Pfam" id="PF17921">
    <property type="entry name" value="Integrase_H2C2"/>
    <property type="match status" value="1"/>
</dbReference>
<accession>A0A9Q3DR85</accession>
<evidence type="ECO:0000313" key="2">
    <source>
        <dbReference type="EMBL" id="MBW0507934.1"/>
    </source>
</evidence>
<dbReference type="InterPro" id="IPR050951">
    <property type="entry name" value="Retrovirus_Pol_polyprotein"/>
</dbReference>
<feature type="domain" description="Integrase zinc-binding" evidence="1">
    <location>
        <begin position="52"/>
        <end position="107"/>
    </location>
</feature>
<reference evidence="2" key="1">
    <citation type="submission" date="2021-03" db="EMBL/GenBank/DDBJ databases">
        <title>Draft genome sequence of rust myrtle Austropuccinia psidii MF-1, a brazilian biotype.</title>
        <authorList>
            <person name="Quecine M.C."/>
            <person name="Pachon D.M.R."/>
            <person name="Bonatelli M.L."/>
            <person name="Correr F.H."/>
            <person name="Franceschini L.M."/>
            <person name="Leite T.F."/>
            <person name="Margarido G.R.A."/>
            <person name="Almeida C.A."/>
            <person name="Ferrarezi J.A."/>
            <person name="Labate C.A."/>
        </authorList>
    </citation>
    <scope>NUCLEOTIDE SEQUENCE</scope>
    <source>
        <strain evidence="2">MF-1</strain>
    </source>
</reference>
<comment type="caution">
    <text evidence="2">The sequence shown here is derived from an EMBL/GenBank/DDBJ whole genome shotgun (WGS) entry which is preliminary data.</text>
</comment>
<dbReference type="Gene3D" id="1.10.340.70">
    <property type="match status" value="1"/>
</dbReference>
<organism evidence="2 3">
    <name type="scientific">Austropuccinia psidii MF-1</name>
    <dbReference type="NCBI Taxonomy" id="1389203"/>
    <lineage>
        <taxon>Eukaryota</taxon>
        <taxon>Fungi</taxon>
        <taxon>Dikarya</taxon>
        <taxon>Basidiomycota</taxon>
        <taxon>Pucciniomycotina</taxon>
        <taxon>Pucciniomycetes</taxon>
        <taxon>Pucciniales</taxon>
        <taxon>Sphaerophragmiaceae</taxon>
        <taxon>Austropuccinia</taxon>
    </lineage>
</organism>
<evidence type="ECO:0000313" key="3">
    <source>
        <dbReference type="Proteomes" id="UP000765509"/>
    </source>
</evidence>
<dbReference type="PANTHER" id="PTHR37984">
    <property type="entry name" value="PROTEIN CBG26694"/>
    <property type="match status" value="1"/>
</dbReference>
<evidence type="ECO:0000259" key="1">
    <source>
        <dbReference type="Pfam" id="PF17921"/>
    </source>
</evidence>
<gene>
    <name evidence="2" type="ORF">O181_047649</name>
</gene>
<proteinExistence type="predicted"/>
<dbReference type="Proteomes" id="UP000765509">
    <property type="component" value="Unassembled WGS sequence"/>
</dbReference>
<dbReference type="AlphaFoldDB" id="A0A9Q3DR85"/>
<name>A0A9Q3DR85_9BASI</name>
<sequence length="133" mass="15585">MPNINEIFQRPITIFQLDEIWKQPYDEGRFHLLDGIIYSRTKPTCVITPTDRTTIDTILHESHDIFVSGNLSGDRTLQRVTTFSWWPNWGEDVAEYCQNCDRCHKENRATGKKFGQMIQIQEPKSPCEIVHMD</sequence>